<feature type="domain" description="Type IV secretion system coupling protein TraD DNA-binding" evidence="2">
    <location>
        <begin position="542"/>
        <end position="627"/>
    </location>
</feature>
<feature type="transmembrane region" description="Helical" evidence="1">
    <location>
        <begin position="86"/>
        <end position="108"/>
    </location>
</feature>
<keyword evidence="1" id="KW-1133">Transmembrane helix</keyword>
<keyword evidence="1" id="KW-0472">Membrane</keyword>
<sequence>MKIKSIVGTLMPIKSMLASSIEEARVLATRWDVPQANREGLFDAGNGQMLPLSKDLQDRQSRYILTSPDSRGRQYRVAGRMLAEDLGSGSTSVATPLLFGVLGVFAMLTTVLPRGLGVITGALALATLLLIRTATAPRKGWTFTAALFGLLLPVLAASSSRSALISLICFLPSCLMPLMYAWSEQRKRAKRLAIQGRKAGGEDGSALTSHVAARKAQAIAAAKDDSPLLPMGTSMGELTHRGDGFAADGGLPISISLKDLSTHMIIFGETGSGKTSTQLRPKIAQLMRLRKLGYVIGLLIADGKGALAGEHAGMIDFKNLNPKRQVVSLYQGLSSSDIARQHEENNMPAAGSSSGSEKTWNGMTAACCRPAIYMLEALVKHGLHDSNGEPWKWSLLCHDRLGKLFLAGEDRLDEIKHYWEQIAQLEGGVIDGLLEEAYLYSTQTVQALAPETRGSILANWTLWFAPYLSHPDLMRWAAADTGESVEACLHGSAVGLDISGSLYGQHSANLVVKFLKARVTSEMQRRAGCAGGDWEKVDPTASHCYLCLDEFQDIVTQADIDLVPKARSLGGVYIVATQTIESLLQASKNENSTNAMLASFLSRVALRTSPKTAKWMQEGIGMGRVPHRESDSTMVDFVRSVAKAYSAPIWDEGHPMARMLASFRRKLGGTHFKDHRIEGGGKGVFGDRLANDLVLVREMKEEPILELSQFATLTAETGVALVDIRRGGVPRRDYVRVVAPMFSIPEDLLDPNYVVRDLDAEDAITRKAAMEAALASEAERVTAEEQLSITHDEENNQPLAALLDAIRNPEATEIQEEK</sequence>
<evidence type="ECO:0000259" key="2">
    <source>
        <dbReference type="Pfam" id="PF10412"/>
    </source>
</evidence>
<dbReference type="Gene3D" id="3.40.50.300">
    <property type="entry name" value="P-loop containing nucleotide triphosphate hydrolases"/>
    <property type="match status" value="2"/>
</dbReference>
<dbReference type="EMBL" id="CP170721">
    <property type="protein sequence ID" value="XIA18946.1"/>
    <property type="molecule type" value="Genomic_DNA"/>
</dbReference>
<feature type="transmembrane region" description="Helical" evidence="1">
    <location>
        <begin position="114"/>
        <end position="131"/>
    </location>
</feature>
<dbReference type="InterPro" id="IPR027417">
    <property type="entry name" value="P-loop_NTPase"/>
</dbReference>
<dbReference type="RefSeq" id="WP_395119866.1">
    <property type="nucleotide sequence ID" value="NZ_CP170721.1"/>
</dbReference>
<protein>
    <submittedName>
        <fullName evidence="3">Type IV secretion system DNA-binding domain-containing protein</fullName>
    </submittedName>
</protein>
<accession>A0AB74UQ67</accession>
<organism evidence="3">
    <name type="scientific">Rhodanobacter sp. FW102-FHT14D07</name>
    <dbReference type="NCBI Taxonomy" id="3351462"/>
    <lineage>
        <taxon>Bacteria</taxon>
        <taxon>Pseudomonadati</taxon>
        <taxon>Pseudomonadota</taxon>
        <taxon>Gammaproteobacteria</taxon>
        <taxon>Lysobacterales</taxon>
        <taxon>Rhodanobacteraceae</taxon>
        <taxon>Rhodanobacter</taxon>
    </lineage>
</organism>
<feature type="transmembrane region" description="Helical" evidence="1">
    <location>
        <begin position="163"/>
        <end position="182"/>
    </location>
</feature>
<keyword evidence="3" id="KW-0238">DNA-binding</keyword>
<feature type="transmembrane region" description="Helical" evidence="1">
    <location>
        <begin position="140"/>
        <end position="157"/>
    </location>
</feature>
<evidence type="ECO:0000256" key="1">
    <source>
        <dbReference type="SAM" id="Phobius"/>
    </source>
</evidence>
<dbReference type="SUPFAM" id="SSF52540">
    <property type="entry name" value="P-loop containing nucleoside triphosphate hydrolases"/>
    <property type="match status" value="1"/>
</dbReference>
<evidence type="ECO:0000313" key="3">
    <source>
        <dbReference type="EMBL" id="XIA18946.1"/>
    </source>
</evidence>
<dbReference type="GO" id="GO:0003677">
    <property type="term" value="F:DNA binding"/>
    <property type="evidence" value="ECO:0007669"/>
    <property type="project" value="UniProtKB-KW"/>
</dbReference>
<dbReference type="Pfam" id="PF10412">
    <property type="entry name" value="TrwB_AAD_bind"/>
    <property type="match status" value="1"/>
</dbReference>
<dbReference type="AlphaFoldDB" id="A0AB74UQ67"/>
<dbReference type="InterPro" id="IPR019476">
    <property type="entry name" value="T4SS_TraD_DNA-bd"/>
</dbReference>
<name>A0AB74UQ67_9GAMM</name>
<proteinExistence type="predicted"/>
<reference evidence="3" key="1">
    <citation type="submission" date="2024-10" db="EMBL/GenBank/DDBJ databases">
        <authorList>
            <person name="Lesea H.P."/>
            <person name="Kuehl J.V."/>
            <person name="Chandonia J.-M."/>
        </authorList>
    </citation>
    <scope>NUCLEOTIDE SEQUENCE</scope>
    <source>
        <strain evidence="3">FW102-FHT14D07</strain>
    </source>
</reference>
<keyword evidence="1" id="KW-0812">Transmembrane</keyword>
<gene>
    <name evidence="3" type="ORF">ACFYG5_02035</name>
</gene>